<evidence type="ECO:0000256" key="1">
    <source>
        <dbReference type="ARBA" id="ARBA00000077"/>
    </source>
</evidence>
<dbReference type="SUPFAM" id="SSF53098">
    <property type="entry name" value="Ribonuclease H-like"/>
    <property type="match status" value="1"/>
</dbReference>
<comment type="subunit">
    <text evidence="3 10">Monomer.</text>
</comment>
<accession>A0ABT1L760</accession>
<dbReference type="Pfam" id="PF00075">
    <property type="entry name" value="RNase_H"/>
    <property type="match status" value="1"/>
</dbReference>
<dbReference type="InterPro" id="IPR022892">
    <property type="entry name" value="RNaseHI"/>
</dbReference>
<dbReference type="InterPro" id="IPR050092">
    <property type="entry name" value="RNase_H"/>
</dbReference>
<comment type="caution">
    <text evidence="12">The sequence shown here is derived from an EMBL/GenBank/DDBJ whole genome shotgun (WGS) entry which is preliminary data.</text>
</comment>
<keyword evidence="9 10" id="KW-0460">Magnesium</keyword>
<evidence type="ECO:0000256" key="7">
    <source>
        <dbReference type="ARBA" id="ARBA00022759"/>
    </source>
</evidence>
<feature type="domain" description="RNase H type-1" evidence="11">
    <location>
        <begin position="1"/>
        <end position="142"/>
    </location>
</feature>
<reference evidence="12 13" key="1">
    <citation type="journal article" date="2022" name="Nat. Microbiol.">
        <title>The microbiome of a bacterivorous marine choanoflagellate contains a resource-demanding obligate bacterial associate.</title>
        <authorList>
            <person name="Needham D.M."/>
            <person name="Poirier C."/>
            <person name="Bachy C."/>
            <person name="George E.E."/>
            <person name="Wilken S."/>
            <person name="Yung C.C.M."/>
            <person name="Limardo A.J."/>
            <person name="Morando M."/>
            <person name="Sudek L."/>
            <person name="Malmstrom R.R."/>
            <person name="Keeling P.J."/>
            <person name="Santoro A.E."/>
            <person name="Worden A.Z."/>
        </authorList>
    </citation>
    <scope>NUCLEOTIDE SEQUENCE [LARGE SCALE GENOMIC DNA]</scope>
    <source>
        <strain evidence="12 13">Comchoano-2</strain>
    </source>
</reference>
<dbReference type="EMBL" id="JAKUDN010000002">
    <property type="protein sequence ID" value="MCP8352470.1"/>
    <property type="molecule type" value="Genomic_DNA"/>
</dbReference>
<dbReference type="PANTHER" id="PTHR10642:SF26">
    <property type="entry name" value="RIBONUCLEASE H1"/>
    <property type="match status" value="1"/>
</dbReference>
<feature type="binding site" evidence="10">
    <location>
        <position position="134"/>
    </location>
    <ligand>
        <name>Mg(2+)</name>
        <dbReference type="ChEBI" id="CHEBI:18420"/>
        <label>2</label>
    </ligand>
</feature>
<sequence>MSQKVRLYTDGSCLGNPGRGGWAALLVLGEHEKLLSGAAYDTTNNRMELLAAVKGLAALKRHTKVEVWTDSQYVRRGMIEWLPGWVRNNWRNSQKKPVKNQDLWQMLVAEADKHEIEWHWVKGHSGHVENERVDEAARLAAEKLSE</sequence>
<gene>
    <name evidence="10 12" type="primary">rnhA</name>
    <name evidence="12" type="ORF">MKS91_04110</name>
</gene>
<dbReference type="GO" id="GO:0004523">
    <property type="term" value="F:RNA-DNA hybrid ribonuclease activity"/>
    <property type="evidence" value="ECO:0007669"/>
    <property type="project" value="UniProtKB-EC"/>
</dbReference>
<feature type="binding site" evidence="10">
    <location>
        <position position="10"/>
    </location>
    <ligand>
        <name>Mg(2+)</name>
        <dbReference type="ChEBI" id="CHEBI:18420"/>
        <label>2</label>
    </ligand>
</feature>
<dbReference type="Gene3D" id="3.30.420.10">
    <property type="entry name" value="Ribonuclease H-like superfamily/Ribonuclease H"/>
    <property type="match status" value="1"/>
</dbReference>
<dbReference type="InterPro" id="IPR002156">
    <property type="entry name" value="RNaseH_domain"/>
</dbReference>
<comment type="function">
    <text evidence="10">Endonuclease that specifically degrades the RNA of RNA-DNA hybrids.</text>
</comment>
<proteinExistence type="inferred from homology"/>
<evidence type="ECO:0000259" key="11">
    <source>
        <dbReference type="PROSITE" id="PS50879"/>
    </source>
</evidence>
<dbReference type="InterPro" id="IPR012337">
    <property type="entry name" value="RNaseH-like_sf"/>
</dbReference>
<keyword evidence="8 10" id="KW-0378">Hydrolase</keyword>
<organism evidence="12 13">
    <name type="scientific">Candidatus Synchoanobacter obligatus</name>
    <dbReference type="NCBI Taxonomy" id="2919597"/>
    <lineage>
        <taxon>Bacteria</taxon>
        <taxon>Pseudomonadati</taxon>
        <taxon>Pseudomonadota</taxon>
        <taxon>Gammaproteobacteria</taxon>
        <taxon>Candidatus Comchoanobacterales</taxon>
        <taxon>Candidatus Comchoanobacteraceae</taxon>
        <taxon>Candidatus Synchoanobacter</taxon>
    </lineage>
</organism>
<evidence type="ECO:0000256" key="8">
    <source>
        <dbReference type="ARBA" id="ARBA00022801"/>
    </source>
</evidence>
<name>A0ABT1L760_9GAMM</name>
<keyword evidence="10" id="KW-0963">Cytoplasm</keyword>
<dbReference type="EC" id="3.1.26.4" evidence="4 10"/>
<keyword evidence="5 10" id="KW-0540">Nuclease</keyword>
<evidence type="ECO:0000256" key="6">
    <source>
        <dbReference type="ARBA" id="ARBA00022723"/>
    </source>
</evidence>
<dbReference type="NCBIfam" id="NF001236">
    <property type="entry name" value="PRK00203.1"/>
    <property type="match status" value="1"/>
</dbReference>
<dbReference type="HAMAP" id="MF_00042">
    <property type="entry name" value="RNase_H"/>
    <property type="match status" value="1"/>
</dbReference>
<dbReference type="CDD" id="cd09278">
    <property type="entry name" value="RNase_HI_prokaryote_like"/>
    <property type="match status" value="1"/>
</dbReference>
<evidence type="ECO:0000256" key="5">
    <source>
        <dbReference type="ARBA" id="ARBA00022722"/>
    </source>
</evidence>
<dbReference type="Proteomes" id="UP001320768">
    <property type="component" value="Unassembled WGS sequence"/>
</dbReference>
<evidence type="ECO:0000256" key="2">
    <source>
        <dbReference type="ARBA" id="ARBA00005300"/>
    </source>
</evidence>
<evidence type="ECO:0000256" key="10">
    <source>
        <dbReference type="HAMAP-Rule" id="MF_00042"/>
    </source>
</evidence>
<comment type="subcellular location">
    <subcellularLocation>
        <location evidence="10">Cytoplasm</location>
    </subcellularLocation>
</comment>
<evidence type="ECO:0000313" key="12">
    <source>
        <dbReference type="EMBL" id="MCP8352470.1"/>
    </source>
</evidence>
<dbReference type="PANTHER" id="PTHR10642">
    <property type="entry name" value="RIBONUCLEASE H1"/>
    <property type="match status" value="1"/>
</dbReference>
<dbReference type="InterPro" id="IPR036397">
    <property type="entry name" value="RNaseH_sf"/>
</dbReference>
<evidence type="ECO:0000313" key="13">
    <source>
        <dbReference type="Proteomes" id="UP001320768"/>
    </source>
</evidence>
<feature type="binding site" evidence="10">
    <location>
        <position position="10"/>
    </location>
    <ligand>
        <name>Mg(2+)</name>
        <dbReference type="ChEBI" id="CHEBI:18420"/>
        <label>1</label>
    </ligand>
</feature>
<comment type="similarity">
    <text evidence="2 10">Belongs to the RNase H family.</text>
</comment>
<feature type="binding site" evidence="10">
    <location>
        <position position="70"/>
    </location>
    <ligand>
        <name>Mg(2+)</name>
        <dbReference type="ChEBI" id="CHEBI:18420"/>
        <label>1</label>
    </ligand>
</feature>
<feature type="binding site" evidence="10">
    <location>
        <position position="48"/>
    </location>
    <ligand>
        <name>Mg(2+)</name>
        <dbReference type="ChEBI" id="CHEBI:18420"/>
        <label>1</label>
    </ligand>
</feature>
<evidence type="ECO:0000256" key="3">
    <source>
        <dbReference type="ARBA" id="ARBA00011245"/>
    </source>
</evidence>
<dbReference type="RefSeq" id="WP_258569575.1">
    <property type="nucleotide sequence ID" value="NZ_JAKUDN010000002.1"/>
</dbReference>
<comment type="catalytic activity">
    <reaction evidence="1 10">
        <text>Endonucleolytic cleavage to 5'-phosphomonoester.</text>
        <dbReference type="EC" id="3.1.26.4"/>
    </reaction>
</comment>
<keyword evidence="13" id="KW-1185">Reference proteome</keyword>
<dbReference type="PROSITE" id="PS50879">
    <property type="entry name" value="RNASE_H_1"/>
    <property type="match status" value="1"/>
</dbReference>
<evidence type="ECO:0000256" key="9">
    <source>
        <dbReference type="ARBA" id="ARBA00022842"/>
    </source>
</evidence>
<keyword evidence="7 10" id="KW-0255">Endonuclease</keyword>
<comment type="cofactor">
    <cofactor evidence="10">
        <name>Mg(2+)</name>
        <dbReference type="ChEBI" id="CHEBI:18420"/>
    </cofactor>
    <text evidence="10">Binds 1 Mg(2+) ion per subunit. May bind a second metal ion at a regulatory site, or after substrate binding.</text>
</comment>
<evidence type="ECO:0000256" key="4">
    <source>
        <dbReference type="ARBA" id="ARBA00012180"/>
    </source>
</evidence>
<protein>
    <recommendedName>
        <fullName evidence="4 10">Ribonuclease H</fullName>
        <shortName evidence="10">RNase H</shortName>
        <ecNumber evidence="4 10">3.1.26.4</ecNumber>
    </recommendedName>
</protein>
<keyword evidence="6 10" id="KW-0479">Metal-binding</keyword>